<reference evidence="2" key="1">
    <citation type="journal article" date="2019" name="Int. J. Syst. Evol. Microbiol.">
        <title>The Global Catalogue of Microorganisms (GCM) 10K type strain sequencing project: providing services to taxonomists for standard genome sequencing and annotation.</title>
        <authorList>
            <consortium name="The Broad Institute Genomics Platform"/>
            <consortium name="The Broad Institute Genome Sequencing Center for Infectious Disease"/>
            <person name="Wu L."/>
            <person name="Ma J."/>
        </authorList>
    </citation>
    <scope>NUCLEOTIDE SEQUENCE [LARGE SCALE GENOMIC DNA]</scope>
    <source>
        <strain evidence="2">KACC 11588</strain>
    </source>
</reference>
<protein>
    <submittedName>
        <fullName evidence="1">Uncharacterized protein</fullName>
    </submittedName>
</protein>
<name>A0ABW0SH97_9RHOB</name>
<accession>A0ABW0SH97</accession>
<evidence type="ECO:0000313" key="2">
    <source>
        <dbReference type="Proteomes" id="UP001596056"/>
    </source>
</evidence>
<evidence type="ECO:0000313" key="1">
    <source>
        <dbReference type="EMBL" id="MFC5568320.1"/>
    </source>
</evidence>
<gene>
    <name evidence="1" type="ORF">ACFPOC_18105</name>
</gene>
<dbReference type="EMBL" id="JBHSNA010000036">
    <property type="protein sequence ID" value="MFC5568320.1"/>
    <property type="molecule type" value="Genomic_DNA"/>
</dbReference>
<sequence length="57" mass="6558">MPTALPEPFVVRPGRIRRAARRMAEERRAATRAALARLREDARFGSAEEVRLSLRRL</sequence>
<proteinExistence type="predicted"/>
<dbReference type="Proteomes" id="UP001596056">
    <property type="component" value="Unassembled WGS sequence"/>
</dbReference>
<keyword evidence="2" id="KW-1185">Reference proteome</keyword>
<organism evidence="1 2">
    <name type="scientific">Rubellimicrobium aerolatum</name>
    <dbReference type="NCBI Taxonomy" id="490979"/>
    <lineage>
        <taxon>Bacteria</taxon>
        <taxon>Pseudomonadati</taxon>
        <taxon>Pseudomonadota</taxon>
        <taxon>Alphaproteobacteria</taxon>
        <taxon>Rhodobacterales</taxon>
        <taxon>Roseobacteraceae</taxon>
        <taxon>Rubellimicrobium</taxon>
    </lineage>
</organism>
<dbReference type="RefSeq" id="WP_209843438.1">
    <property type="nucleotide sequence ID" value="NZ_JAGGJP010000033.1"/>
</dbReference>
<comment type="caution">
    <text evidence="1">The sequence shown here is derived from an EMBL/GenBank/DDBJ whole genome shotgun (WGS) entry which is preliminary data.</text>
</comment>